<evidence type="ECO:0000313" key="21">
    <source>
        <dbReference type="Proteomes" id="UP000003277"/>
    </source>
</evidence>
<evidence type="ECO:0000256" key="8">
    <source>
        <dbReference type="ARBA" id="ARBA00022833"/>
    </source>
</evidence>
<evidence type="ECO:0000256" key="9">
    <source>
        <dbReference type="ARBA" id="ARBA00022857"/>
    </source>
</evidence>
<dbReference type="GO" id="GO:0008835">
    <property type="term" value="F:diaminohydroxyphosphoribosylaminopyrimidine deaminase activity"/>
    <property type="evidence" value="ECO:0007669"/>
    <property type="project" value="UniProtKB-EC"/>
</dbReference>
<feature type="binding site" evidence="16">
    <location>
        <position position="295"/>
    </location>
    <ligand>
        <name>substrate</name>
    </ligand>
</feature>
<evidence type="ECO:0000256" key="5">
    <source>
        <dbReference type="ARBA" id="ARBA00007417"/>
    </source>
</evidence>
<dbReference type="eggNOG" id="COG1985">
    <property type="taxonomic scope" value="Bacteria"/>
</dbReference>
<keyword evidence="11" id="KW-0511">Multifunctional enzyme</keyword>
<dbReference type="Gene3D" id="3.40.430.10">
    <property type="entry name" value="Dihydrofolate Reductase, subunit A"/>
    <property type="match status" value="1"/>
</dbReference>
<evidence type="ECO:0000259" key="19">
    <source>
        <dbReference type="PROSITE" id="PS51747"/>
    </source>
</evidence>
<dbReference type="Pfam" id="PF00383">
    <property type="entry name" value="dCMP_cyt_deam_1"/>
    <property type="match status" value="1"/>
</dbReference>
<dbReference type="InterPro" id="IPR002734">
    <property type="entry name" value="RibDG_C"/>
</dbReference>
<feature type="binding site" evidence="17">
    <location>
        <position position="87"/>
    </location>
    <ligand>
        <name>Zn(2+)</name>
        <dbReference type="ChEBI" id="CHEBI:29105"/>
        <note>catalytic</note>
    </ligand>
</feature>
<feature type="binding site" evidence="17">
    <location>
        <position position="78"/>
    </location>
    <ligand>
        <name>Zn(2+)</name>
        <dbReference type="ChEBI" id="CHEBI:29105"/>
        <note>catalytic</note>
    </ligand>
</feature>
<evidence type="ECO:0000256" key="18">
    <source>
        <dbReference type="SAM" id="MobiDB-lite"/>
    </source>
</evidence>
<comment type="cofactor">
    <cofactor evidence="14 17">
        <name>Zn(2+)</name>
        <dbReference type="ChEBI" id="CHEBI:29105"/>
    </cofactor>
    <text evidence="14 17">Binds 1 zinc ion.</text>
</comment>
<dbReference type="GO" id="GO:0008703">
    <property type="term" value="F:5-amino-6-(5-phosphoribosylamino)uracil reductase activity"/>
    <property type="evidence" value="ECO:0007669"/>
    <property type="project" value="UniProtKB-EC"/>
</dbReference>
<dbReference type="InterPro" id="IPR004794">
    <property type="entry name" value="Eubact_RibD"/>
</dbReference>
<dbReference type="Pfam" id="PF01872">
    <property type="entry name" value="RibD_C"/>
    <property type="match status" value="1"/>
</dbReference>
<dbReference type="PATRIC" id="fig|742743.3.peg.875"/>
<keyword evidence="21" id="KW-1185">Reference proteome</keyword>
<dbReference type="InterPro" id="IPR002125">
    <property type="entry name" value="CMP_dCMP_dom"/>
</dbReference>
<dbReference type="NCBIfam" id="TIGR00227">
    <property type="entry name" value="ribD_Cterm"/>
    <property type="match status" value="1"/>
</dbReference>
<comment type="caution">
    <text evidence="20">The sequence shown here is derived from an EMBL/GenBank/DDBJ whole genome shotgun (WGS) entry which is preliminary data.</text>
</comment>
<dbReference type="InterPro" id="IPR011549">
    <property type="entry name" value="RibD_C"/>
</dbReference>
<dbReference type="InterPro" id="IPR016193">
    <property type="entry name" value="Cytidine_deaminase-like"/>
</dbReference>
<dbReference type="UniPathway" id="UPA00275">
    <property type="reaction ID" value="UER00401"/>
</dbReference>
<evidence type="ECO:0000256" key="17">
    <source>
        <dbReference type="PIRSR" id="PIRSR006769-3"/>
    </source>
</evidence>
<feature type="binding site" evidence="16">
    <location>
        <position position="210"/>
    </location>
    <ligand>
        <name>substrate</name>
    </ligand>
</feature>
<keyword evidence="9 14" id="KW-0521">NADP</keyword>
<feature type="binding site" evidence="16">
    <location>
        <begin position="297"/>
        <end position="303"/>
    </location>
    <ligand>
        <name>NADP(+)</name>
        <dbReference type="ChEBI" id="CHEBI:58349"/>
    </ligand>
</feature>
<feature type="domain" description="CMP/dCMP-type deaminase" evidence="19">
    <location>
        <begin position="4"/>
        <end position="125"/>
    </location>
</feature>
<evidence type="ECO:0000256" key="12">
    <source>
        <dbReference type="ARBA" id="ARBA00049861"/>
    </source>
</evidence>
<dbReference type="PANTHER" id="PTHR38011:SF7">
    <property type="entry name" value="2,5-DIAMINO-6-RIBOSYLAMINO-4(3H)-PYRIMIDINONE 5'-PHOSPHATE REDUCTASE"/>
    <property type="match status" value="1"/>
</dbReference>
<dbReference type="GO" id="GO:0009231">
    <property type="term" value="P:riboflavin biosynthetic process"/>
    <property type="evidence" value="ECO:0007669"/>
    <property type="project" value="UniProtKB-UniPathway"/>
</dbReference>
<dbReference type="AlphaFoldDB" id="H1CZS2"/>
<feature type="binding site" evidence="16">
    <location>
        <position position="203"/>
    </location>
    <ligand>
        <name>substrate</name>
    </ligand>
</feature>
<dbReference type="NCBIfam" id="TIGR00326">
    <property type="entry name" value="eubact_ribD"/>
    <property type="match status" value="1"/>
</dbReference>
<evidence type="ECO:0000313" key="20">
    <source>
        <dbReference type="EMBL" id="EHO63270.1"/>
    </source>
</evidence>
<dbReference type="OrthoDB" id="9800865at2"/>
<dbReference type="HOGENOM" id="CLU_036590_1_2_9"/>
<comment type="pathway">
    <text evidence="2 14">Cofactor biosynthesis; riboflavin biosynthesis; 5-amino-6-(D-ribitylamino)uracil from GTP: step 2/4.</text>
</comment>
<dbReference type="FunFam" id="3.40.140.10:FF:000025">
    <property type="entry name" value="Riboflavin biosynthesis protein RibD"/>
    <property type="match status" value="1"/>
</dbReference>
<dbReference type="SUPFAM" id="SSF53597">
    <property type="entry name" value="Dihydrofolate reductase-like"/>
    <property type="match status" value="1"/>
</dbReference>
<evidence type="ECO:0000256" key="3">
    <source>
        <dbReference type="ARBA" id="ARBA00004910"/>
    </source>
</evidence>
<organism evidence="20 21">
    <name type="scientific">Dialister succinatiphilus YIT 11850</name>
    <dbReference type="NCBI Taxonomy" id="742743"/>
    <lineage>
        <taxon>Bacteria</taxon>
        <taxon>Bacillati</taxon>
        <taxon>Bacillota</taxon>
        <taxon>Negativicutes</taxon>
        <taxon>Veillonellales</taxon>
        <taxon>Veillonellaceae</taxon>
        <taxon>Dialister</taxon>
    </lineage>
</organism>
<dbReference type="EMBL" id="ADLT01000018">
    <property type="protein sequence ID" value="EHO63270.1"/>
    <property type="molecule type" value="Genomic_DNA"/>
</dbReference>
<evidence type="ECO:0000256" key="6">
    <source>
        <dbReference type="ARBA" id="ARBA00022723"/>
    </source>
</evidence>
<dbReference type="GO" id="GO:0046872">
    <property type="term" value="F:metal ion binding"/>
    <property type="evidence" value="ECO:0007669"/>
    <property type="project" value="UniProtKB-KW"/>
</dbReference>
<accession>H1CZS2</accession>
<keyword evidence="6 14" id="KW-0479">Metal-binding</keyword>
<feature type="region of interest" description="Disordered" evidence="18">
    <location>
        <begin position="367"/>
        <end position="399"/>
    </location>
</feature>
<evidence type="ECO:0000256" key="7">
    <source>
        <dbReference type="ARBA" id="ARBA00022801"/>
    </source>
</evidence>
<dbReference type="SUPFAM" id="SSF53927">
    <property type="entry name" value="Cytidine deaminase-like"/>
    <property type="match status" value="1"/>
</dbReference>
<feature type="binding site" evidence="16">
    <location>
        <position position="207"/>
    </location>
    <ligand>
        <name>substrate</name>
    </ligand>
</feature>
<dbReference type="PANTHER" id="PTHR38011">
    <property type="entry name" value="DIHYDROFOLATE REDUCTASE FAMILY PROTEIN (AFU_ORTHOLOGUE AFUA_8G06820)"/>
    <property type="match status" value="1"/>
</dbReference>
<dbReference type="Proteomes" id="UP000003277">
    <property type="component" value="Unassembled WGS sequence"/>
</dbReference>
<name>H1CZS2_9FIRM</name>
<feature type="compositionally biased region" description="Basic and acidic residues" evidence="18">
    <location>
        <begin position="383"/>
        <end position="393"/>
    </location>
</feature>
<keyword evidence="7 14" id="KW-0378">Hydrolase</keyword>
<feature type="binding site" evidence="16">
    <location>
        <position position="173"/>
    </location>
    <ligand>
        <name>NADP(+)</name>
        <dbReference type="ChEBI" id="CHEBI:58349"/>
    </ligand>
</feature>
<proteinExistence type="inferred from homology"/>
<reference evidence="20 21" key="1">
    <citation type="submission" date="2011-11" db="EMBL/GenBank/DDBJ databases">
        <title>The Genome Sequence of Dialister succinatiphilus YIT 11850.</title>
        <authorList>
            <consortium name="The Broad Institute Genome Sequencing Platform"/>
            <person name="Earl A."/>
            <person name="Ward D."/>
            <person name="Feldgarden M."/>
            <person name="Gevers D."/>
            <person name="Morotomi M."/>
            <person name="Young S.K."/>
            <person name="Zeng Q."/>
            <person name="Gargeya S."/>
            <person name="Fitzgerald M."/>
            <person name="Haas B."/>
            <person name="Abouelleil A."/>
            <person name="Alvarado L."/>
            <person name="Arachchi H.M."/>
            <person name="Berlin A."/>
            <person name="Brown A."/>
            <person name="Chapman S.B."/>
            <person name="Dunbar C."/>
            <person name="Gearin G."/>
            <person name="Goldberg J."/>
            <person name="Griggs A."/>
            <person name="Gujja S."/>
            <person name="Heiman D."/>
            <person name="Howarth C."/>
            <person name="Lui A."/>
            <person name="MacDonald P.J.P."/>
            <person name="Montmayeur A."/>
            <person name="Murphy C."/>
            <person name="Neiman D."/>
            <person name="Pearson M."/>
            <person name="Priest M."/>
            <person name="Roberts A."/>
            <person name="Saif S."/>
            <person name="Shea T."/>
            <person name="Sisk P."/>
            <person name="Stolte C."/>
            <person name="Sykes S."/>
            <person name="Wortman J."/>
            <person name="Nusbaum C."/>
            <person name="Birren B."/>
        </authorList>
    </citation>
    <scope>NUCLEOTIDE SEQUENCE [LARGE SCALE GENOMIC DNA]</scope>
    <source>
        <strain evidence="20 21">YIT 11850</strain>
    </source>
</reference>
<evidence type="ECO:0000256" key="10">
    <source>
        <dbReference type="ARBA" id="ARBA00023002"/>
    </source>
</evidence>
<evidence type="ECO:0000256" key="1">
    <source>
        <dbReference type="ARBA" id="ARBA00002151"/>
    </source>
</evidence>
<evidence type="ECO:0000256" key="15">
    <source>
        <dbReference type="PIRSR" id="PIRSR006769-1"/>
    </source>
</evidence>
<protein>
    <recommendedName>
        <fullName evidence="14">Riboflavin biosynthesis protein RibD</fullName>
    </recommendedName>
    <domain>
        <recommendedName>
            <fullName evidence="14">Diaminohydroxyphosphoribosylaminopyrimidine deaminase</fullName>
            <shortName evidence="14">DRAP deaminase</shortName>
            <ecNumber evidence="14">3.5.4.26</ecNumber>
        </recommendedName>
        <alternativeName>
            <fullName evidence="14">Riboflavin-specific deaminase</fullName>
        </alternativeName>
    </domain>
    <domain>
        <recommendedName>
            <fullName evidence="14">5-amino-6-(5-phosphoribosylamino)uracil reductase</fullName>
            <ecNumber evidence="14">1.1.1.193</ecNumber>
        </recommendedName>
        <alternativeName>
            <fullName evidence="14">HTP reductase</fullName>
        </alternativeName>
    </domain>
</protein>
<comment type="catalytic activity">
    <reaction evidence="13 14">
        <text>2,5-diamino-6-hydroxy-4-(5-phosphoribosylamino)-pyrimidine + H2O + H(+) = 5-amino-6-(5-phospho-D-ribosylamino)uracil + NH4(+)</text>
        <dbReference type="Rhea" id="RHEA:21868"/>
        <dbReference type="ChEBI" id="CHEBI:15377"/>
        <dbReference type="ChEBI" id="CHEBI:15378"/>
        <dbReference type="ChEBI" id="CHEBI:28938"/>
        <dbReference type="ChEBI" id="CHEBI:58453"/>
        <dbReference type="ChEBI" id="CHEBI:58614"/>
        <dbReference type="EC" id="3.5.4.26"/>
    </reaction>
</comment>
<dbReference type="RefSeq" id="WP_008859364.1">
    <property type="nucleotide sequence ID" value="NZ_JH591187.1"/>
</dbReference>
<evidence type="ECO:0000256" key="11">
    <source>
        <dbReference type="ARBA" id="ARBA00023268"/>
    </source>
</evidence>
<evidence type="ECO:0000256" key="16">
    <source>
        <dbReference type="PIRSR" id="PIRSR006769-2"/>
    </source>
</evidence>
<dbReference type="EC" id="3.5.4.26" evidence="14"/>
<dbReference type="GO" id="GO:0050661">
    <property type="term" value="F:NADP binding"/>
    <property type="evidence" value="ECO:0007669"/>
    <property type="project" value="InterPro"/>
</dbReference>
<keyword evidence="8 14" id="KW-0862">Zinc</keyword>
<evidence type="ECO:0000256" key="2">
    <source>
        <dbReference type="ARBA" id="ARBA00004882"/>
    </source>
</evidence>
<feature type="binding site" evidence="17">
    <location>
        <position position="53"/>
    </location>
    <ligand>
        <name>Zn(2+)</name>
        <dbReference type="ChEBI" id="CHEBI:29105"/>
        <note>catalytic</note>
    </ligand>
</feature>
<dbReference type="PROSITE" id="PS51747">
    <property type="entry name" value="CYT_DCMP_DEAMINASES_2"/>
    <property type="match status" value="1"/>
</dbReference>
<feature type="binding site" evidence="16">
    <location>
        <position position="157"/>
    </location>
    <ligand>
        <name>NADP(+)</name>
        <dbReference type="ChEBI" id="CHEBI:58349"/>
    </ligand>
</feature>
<keyword evidence="10 14" id="KW-0560">Oxidoreductase</keyword>
<feature type="active site" description="Proton donor" evidence="15">
    <location>
        <position position="55"/>
    </location>
</feature>
<comment type="similarity">
    <text evidence="4 14">In the N-terminal section; belongs to the cytidine and deoxycytidylate deaminase family.</text>
</comment>
<dbReference type="InterPro" id="IPR024072">
    <property type="entry name" value="DHFR-like_dom_sf"/>
</dbReference>
<dbReference type="eggNOG" id="COG0117">
    <property type="taxonomic scope" value="Bacteria"/>
</dbReference>
<comment type="pathway">
    <text evidence="3 14">Cofactor biosynthesis; riboflavin biosynthesis; 5-amino-6-(D-ribitylamino)uracil from GTP: step 3/4.</text>
</comment>
<dbReference type="EC" id="1.1.1.193" evidence="14"/>
<feature type="compositionally biased region" description="Basic and acidic residues" evidence="18">
    <location>
        <begin position="367"/>
        <end position="377"/>
    </location>
</feature>
<dbReference type="CDD" id="cd01284">
    <property type="entry name" value="Riboflavin_deaminase-reductase"/>
    <property type="match status" value="1"/>
</dbReference>
<dbReference type="PIRSF" id="PIRSF006769">
    <property type="entry name" value="RibD"/>
    <property type="match status" value="1"/>
</dbReference>
<dbReference type="Gene3D" id="3.40.140.10">
    <property type="entry name" value="Cytidine Deaminase, domain 2"/>
    <property type="match status" value="1"/>
</dbReference>
<gene>
    <name evidence="20" type="ORF">HMPREF9453_00860</name>
</gene>
<feature type="binding site" evidence="16">
    <location>
        <position position="199"/>
    </location>
    <ligand>
        <name>NADP(+)</name>
        <dbReference type="ChEBI" id="CHEBI:58349"/>
    </ligand>
</feature>
<keyword evidence="14" id="KW-0686">Riboflavin biosynthesis</keyword>
<dbReference type="STRING" id="742743.HMPREF9453_00860"/>
<feature type="binding site" evidence="16">
    <location>
        <position position="171"/>
    </location>
    <ligand>
        <name>substrate</name>
    </ligand>
</feature>
<dbReference type="InterPro" id="IPR050765">
    <property type="entry name" value="Riboflavin_Biosynth_HTPR"/>
</dbReference>
<comment type="function">
    <text evidence="1 14">Converts 2,5-diamino-6-(ribosylamino)-4(3h)-pyrimidinone 5'-phosphate into 5-amino-6-(ribosylamino)-2,4(1h,3h)-pyrimidinedione 5'-phosphate.</text>
</comment>
<sequence length="399" mass="42747">MRIDEDRKFMARALELAVRGMGHARPNPMVGAVIVKDGRIIGEGWHEKFGGPHAEVNAFAHCTEDPSGATLYVTLEPCSHYGKTPPCADLIIEKDIDRVVTAMVDPNPLVSGKGIRRLREAGIFVTVGVMEKEARKLNEVFLKYVTEHKPFVLYKAAMSLDGKTACHTGDSKWISSEDSREEVHVLRGCYKGIMVGAGTVMADNPLLTARTEGLDDPVRIIVDGNLSVPLKARVFQEGGDVIVLTTTSSDEKKREELTKLGVDIIMTDSDQKGKVDLASAMTGLALKGIDGILLEGGASLAASAFEAGIVDKVRIYEAPKIIGGVGAPGLIGGIGASSMAEAVKLRDMSTETCGGDLVIEAYVDKGKKEAADERIDRLEEEVKEGPEAPKTEESSGNET</sequence>
<feature type="binding site" evidence="16">
    <location>
        <position position="187"/>
    </location>
    <ligand>
        <name>substrate</name>
    </ligand>
</feature>
<evidence type="ECO:0000256" key="4">
    <source>
        <dbReference type="ARBA" id="ARBA00005259"/>
    </source>
</evidence>
<comment type="catalytic activity">
    <reaction evidence="12 14">
        <text>5-amino-6-(5-phospho-D-ribitylamino)uracil + NADP(+) = 5-amino-6-(5-phospho-D-ribosylamino)uracil + NADPH + H(+)</text>
        <dbReference type="Rhea" id="RHEA:17845"/>
        <dbReference type="ChEBI" id="CHEBI:15378"/>
        <dbReference type="ChEBI" id="CHEBI:57783"/>
        <dbReference type="ChEBI" id="CHEBI:58349"/>
        <dbReference type="ChEBI" id="CHEBI:58421"/>
        <dbReference type="ChEBI" id="CHEBI:58453"/>
        <dbReference type="EC" id="1.1.1.193"/>
    </reaction>
</comment>
<evidence type="ECO:0000256" key="14">
    <source>
        <dbReference type="PIRNR" id="PIRNR006769"/>
    </source>
</evidence>
<evidence type="ECO:0000256" key="13">
    <source>
        <dbReference type="ARBA" id="ARBA00049886"/>
    </source>
</evidence>
<comment type="similarity">
    <text evidence="5 14">In the C-terminal section; belongs to the HTP reductase family.</text>
</comment>